<proteinExistence type="inferred from homology"/>
<dbReference type="InterPro" id="IPR032710">
    <property type="entry name" value="NTF2-like_dom_sf"/>
</dbReference>
<comment type="subunit">
    <text evidence="2">Interacts transiently with the RNA polymerase catalytic core formed by RpoA, RpoB, RpoC and RpoZ (2 alpha, 1 beta, 1 beta' and 1 omega subunit) to form the RNA polymerase holoenzyme that can initiate transcription.</text>
</comment>
<keyword evidence="4" id="KW-0731">Sigma factor</keyword>
<dbReference type="Gene3D" id="3.10.450.50">
    <property type="match status" value="1"/>
</dbReference>
<evidence type="ECO:0000256" key="4">
    <source>
        <dbReference type="ARBA" id="ARBA00023082"/>
    </source>
</evidence>
<dbReference type="InterPro" id="IPR014284">
    <property type="entry name" value="RNA_pol_sigma-70_dom"/>
</dbReference>
<organism evidence="8 9">
    <name type="scientific">Actinocorallia longicatena</name>
    <dbReference type="NCBI Taxonomy" id="111803"/>
    <lineage>
        <taxon>Bacteria</taxon>
        <taxon>Bacillati</taxon>
        <taxon>Actinomycetota</taxon>
        <taxon>Actinomycetes</taxon>
        <taxon>Streptosporangiales</taxon>
        <taxon>Thermomonosporaceae</taxon>
        <taxon>Actinocorallia</taxon>
    </lineage>
</organism>
<evidence type="ECO:0000259" key="6">
    <source>
        <dbReference type="Pfam" id="PF04542"/>
    </source>
</evidence>
<evidence type="ECO:0000256" key="1">
    <source>
        <dbReference type="ARBA" id="ARBA00010641"/>
    </source>
</evidence>
<dbReference type="SUPFAM" id="SSF88946">
    <property type="entry name" value="Sigma2 domain of RNA polymerase sigma factors"/>
    <property type="match status" value="1"/>
</dbReference>
<dbReference type="EMBL" id="BAAAUV010000020">
    <property type="protein sequence ID" value="GAA3230057.1"/>
    <property type="molecule type" value="Genomic_DNA"/>
</dbReference>
<evidence type="ECO:0000256" key="3">
    <source>
        <dbReference type="ARBA" id="ARBA00023015"/>
    </source>
</evidence>
<dbReference type="SUPFAM" id="SSF88659">
    <property type="entry name" value="Sigma3 and sigma4 domains of RNA polymerase sigma factors"/>
    <property type="match status" value="1"/>
</dbReference>
<dbReference type="Pfam" id="PF08281">
    <property type="entry name" value="Sigma70_r4_2"/>
    <property type="match status" value="1"/>
</dbReference>
<dbReference type="Gene3D" id="1.10.10.10">
    <property type="entry name" value="Winged helix-like DNA-binding domain superfamily/Winged helix DNA-binding domain"/>
    <property type="match status" value="1"/>
</dbReference>
<dbReference type="InterPro" id="IPR036388">
    <property type="entry name" value="WH-like_DNA-bd_sf"/>
</dbReference>
<evidence type="ECO:0000259" key="7">
    <source>
        <dbReference type="Pfam" id="PF08281"/>
    </source>
</evidence>
<dbReference type="InterPro" id="IPR052704">
    <property type="entry name" value="ECF_Sigma-70_Domain"/>
</dbReference>
<dbReference type="SUPFAM" id="SSF54427">
    <property type="entry name" value="NTF2-like"/>
    <property type="match status" value="1"/>
</dbReference>
<evidence type="ECO:0000256" key="5">
    <source>
        <dbReference type="ARBA" id="ARBA00023163"/>
    </source>
</evidence>
<reference evidence="9" key="1">
    <citation type="journal article" date="2019" name="Int. J. Syst. Evol. Microbiol.">
        <title>The Global Catalogue of Microorganisms (GCM) 10K type strain sequencing project: providing services to taxonomists for standard genome sequencing and annotation.</title>
        <authorList>
            <consortium name="The Broad Institute Genomics Platform"/>
            <consortium name="The Broad Institute Genome Sequencing Center for Infectious Disease"/>
            <person name="Wu L."/>
            <person name="Ma J."/>
        </authorList>
    </citation>
    <scope>NUCLEOTIDE SEQUENCE [LARGE SCALE GENOMIC DNA]</scope>
    <source>
        <strain evidence="9">JCM 9377</strain>
    </source>
</reference>
<feature type="domain" description="RNA polymerase sigma-70 region 2" evidence="6">
    <location>
        <begin position="10"/>
        <end position="74"/>
    </location>
</feature>
<protein>
    <submittedName>
        <fullName evidence="8">RNA polymerase sigma factor SigJ</fullName>
    </submittedName>
</protein>
<accession>A0ABP6QIB9</accession>
<comment type="caution">
    <text evidence="8">The sequence shown here is derived from an EMBL/GenBank/DDBJ whole genome shotgun (WGS) entry which is preliminary data.</text>
</comment>
<evidence type="ECO:0000313" key="9">
    <source>
        <dbReference type="Proteomes" id="UP001501237"/>
    </source>
</evidence>
<keyword evidence="3" id="KW-0805">Transcription regulation</keyword>
<dbReference type="InterPro" id="IPR013324">
    <property type="entry name" value="RNA_pol_sigma_r3/r4-like"/>
</dbReference>
<evidence type="ECO:0000313" key="8">
    <source>
        <dbReference type="EMBL" id="GAA3230057.1"/>
    </source>
</evidence>
<dbReference type="Pfam" id="PF04542">
    <property type="entry name" value="Sigma70_r2"/>
    <property type="match status" value="1"/>
</dbReference>
<name>A0ABP6QIB9_9ACTN</name>
<dbReference type="NCBIfam" id="TIGR02937">
    <property type="entry name" value="sigma70-ECF"/>
    <property type="match status" value="1"/>
</dbReference>
<dbReference type="Proteomes" id="UP001501237">
    <property type="component" value="Unassembled WGS sequence"/>
</dbReference>
<keyword evidence="5" id="KW-0804">Transcription</keyword>
<dbReference type="PANTHER" id="PTHR30173">
    <property type="entry name" value="SIGMA 19 FACTOR"/>
    <property type="match status" value="1"/>
</dbReference>
<dbReference type="InterPro" id="IPR013325">
    <property type="entry name" value="RNA_pol_sigma_r2"/>
</dbReference>
<dbReference type="InterPro" id="IPR007627">
    <property type="entry name" value="RNA_pol_sigma70_r2"/>
</dbReference>
<keyword evidence="9" id="KW-1185">Reference proteome</keyword>
<dbReference type="Gene3D" id="1.10.1740.10">
    <property type="match status" value="1"/>
</dbReference>
<evidence type="ECO:0000256" key="2">
    <source>
        <dbReference type="ARBA" id="ARBA00011344"/>
    </source>
</evidence>
<gene>
    <name evidence="8" type="primary">sigJ_3</name>
    <name evidence="8" type="ORF">GCM10010468_60300</name>
</gene>
<sequence>MSEENVLAGLFEEHRGRLRSIGYRMLGSVGEADDAVQETWLRLSRTGAGEIENLGGWLTTVMGRVCLNVLRSREQRREEPLEVSMPDPIIGRDDGGHPEHEALLADSVGLALLVVLGTLAPAERVAFVLHDMFAVPFEEIAGLVERTPTATRQLASRARRRVREQAPAPDPDPVLQREVVAAFFAATRNGDLDALLAVLDPDVVLRSDGGTARPAQTVVLRGPGTVASQASRARTLAQYMHPALINGTPGAVVIINGRPFSIMAFSVVNGRILSIDVLADPDRLDALDLTAFA</sequence>
<comment type="similarity">
    <text evidence="1">Belongs to the sigma-70 factor family. ECF subfamily.</text>
</comment>
<dbReference type="RefSeq" id="WP_344835137.1">
    <property type="nucleotide sequence ID" value="NZ_BAAAUV010000020.1"/>
</dbReference>
<feature type="domain" description="RNA polymerase sigma factor 70 region 4 type 2" evidence="7">
    <location>
        <begin position="111"/>
        <end position="161"/>
    </location>
</feature>
<dbReference type="InterPro" id="IPR013249">
    <property type="entry name" value="RNA_pol_sigma70_r4_t2"/>
</dbReference>
<dbReference type="PANTHER" id="PTHR30173:SF43">
    <property type="entry name" value="ECF RNA POLYMERASE SIGMA FACTOR SIGI-RELATED"/>
    <property type="match status" value="1"/>
</dbReference>